<dbReference type="GeneID" id="8864004"/>
<feature type="disulfide bond" evidence="1">
    <location>
        <begin position="126"/>
        <end position="135"/>
    </location>
</feature>
<organism evidence="6">
    <name type="scientific">Naegleria gruberi</name>
    <name type="common">Amoeba</name>
    <dbReference type="NCBI Taxonomy" id="5762"/>
    <lineage>
        <taxon>Eukaryota</taxon>
        <taxon>Discoba</taxon>
        <taxon>Heterolobosea</taxon>
        <taxon>Tetramitia</taxon>
        <taxon>Eutetramitia</taxon>
        <taxon>Vahlkampfiidae</taxon>
        <taxon>Naegleria</taxon>
    </lineage>
</organism>
<dbReference type="EMBL" id="GG738845">
    <property type="protein sequence ID" value="EFC50543.1"/>
    <property type="molecule type" value="Genomic_DNA"/>
</dbReference>
<name>D2UX13_NAEGR</name>
<dbReference type="VEuPathDB" id="AmoebaDB:NAEGRDRAFT_61599"/>
<proteinExistence type="predicted"/>
<accession>D2UX13</accession>
<dbReference type="Pfam" id="PF00147">
    <property type="entry name" value="Fibrinogen_C"/>
    <property type="match status" value="1"/>
</dbReference>
<evidence type="ECO:0000256" key="1">
    <source>
        <dbReference type="PROSITE-ProRule" id="PRU00076"/>
    </source>
</evidence>
<dbReference type="Gene3D" id="2.10.25.10">
    <property type="entry name" value="Laminin"/>
    <property type="match status" value="1"/>
</dbReference>
<feature type="signal peptide" evidence="2">
    <location>
        <begin position="1"/>
        <end position="20"/>
    </location>
</feature>
<dbReference type="Gene3D" id="3.90.215.10">
    <property type="entry name" value="Gamma Fibrinogen, chain A, domain 1"/>
    <property type="match status" value="1"/>
</dbReference>
<keyword evidence="1" id="KW-0245">EGF-like domain</keyword>
<dbReference type="InterPro" id="IPR014716">
    <property type="entry name" value="Fibrinogen_a/b/g_C_1"/>
</dbReference>
<comment type="caution">
    <text evidence="1">Lacks conserved residue(s) required for the propagation of feature annotation.</text>
</comment>
<keyword evidence="2" id="KW-0732">Signal</keyword>
<dbReference type="KEGG" id="ngr:NAEGRDRAFT_61599"/>
<dbReference type="Proteomes" id="UP000006671">
    <property type="component" value="Unassembled WGS sequence"/>
</dbReference>
<reference evidence="5 6" key="1">
    <citation type="journal article" date="2010" name="Cell">
        <title>The genome of Naegleria gruberi illuminates early eukaryotic versatility.</title>
        <authorList>
            <person name="Fritz-Laylin L.K."/>
            <person name="Prochnik S.E."/>
            <person name="Ginger M.L."/>
            <person name="Dacks J.B."/>
            <person name="Carpenter M.L."/>
            <person name="Field M.C."/>
            <person name="Kuo A."/>
            <person name="Paredez A."/>
            <person name="Chapman J."/>
            <person name="Pham J."/>
            <person name="Shu S."/>
            <person name="Neupane R."/>
            <person name="Cipriano M."/>
            <person name="Mancuso J."/>
            <person name="Tu H."/>
            <person name="Salamov A."/>
            <person name="Lindquist E."/>
            <person name="Shapiro H."/>
            <person name="Lucas S."/>
            <person name="Grigoriev I.V."/>
            <person name="Cande W.Z."/>
            <person name="Fulton C."/>
            <person name="Rokhsar D.S."/>
            <person name="Dawson S.C."/>
        </authorList>
    </citation>
    <scope>NUCLEOTIDE SEQUENCE [LARGE SCALE GENOMIC DNA]</scope>
    <source>
        <strain evidence="5 6">NEG-M</strain>
    </source>
</reference>
<dbReference type="AlphaFoldDB" id="D2UX13"/>
<dbReference type="InParanoid" id="D2UX13"/>
<dbReference type="InterPro" id="IPR002181">
    <property type="entry name" value="Fibrinogen_a/b/g_C_dom"/>
</dbReference>
<feature type="domain" description="EGF-like" evidence="3">
    <location>
        <begin position="100"/>
        <end position="136"/>
    </location>
</feature>
<evidence type="ECO:0000256" key="2">
    <source>
        <dbReference type="SAM" id="SignalP"/>
    </source>
</evidence>
<keyword evidence="1" id="KW-1015">Disulfide bond</keyword>
<gene>
    <name evidence="5" type="ORF">NAEGRDRAFT_61599</name>
</gene>
<dbReference type="NCBIfam" id="NF040941">
    <property type="entry name" value="GGGWT_bact"/>
    <property type="match status" value="1"/>
</dbReference>
<dbReference type="OrthoDB" id="6145874at2759"/>
<evidence type="ECO:0000313" key="6">
    <source>
        <dbReference type="Proteomes" id="UP000006671"/>
    </source>
</evidence>
<evidence type="ECO:0000313" key="5">
    <source>
        <dbReference type="EMBL" id="EFC50543.1"/>
    </source>
</evidence>
<protein>
    <submittedName>
        <fullName evidence="5">Predicted protein</fullName>
    </submittedName>
</protein>
<evidence type="ECO:0000259" key="4">
    <source>
        <dbReference type="PROSITE" id="PS51406"/>
    </source>
</evidence>
<dbReference type="PROSITE" id="PS51406">
    <property type="entry name" value="FIBRINOGEN_C_2"/>
    <property type="match status" value="1"/>
</dbReference>
<keyword evidence="6" id="KW-1185">Reference proteome</keyword>
<dbReference type="PROSITE" id="PS50026">
    <property type="entry name" value="EGF_3"/>
    <property type="match status" value="1"/>
</dbReference>
<dbReference type="RefSeq" id="XP_002683287.1">
    <property type="nucleotide sequence ID" value="XM_002683241.1"/>
</dbReference>
<dbReference type="PROSITE" id="PS00022">
    <property type="entry name" value="EGF_1"/>
    <property type="match status" value="1"/>
</dbReference>
<feature type="domain" description="Fibrinogen C-terminal" evidence="4">
    <location>
        <begin position="180"/>
        <end position="232"/>
    </location>
</feature>
<dbReference type="InterPro" id="IPR036056">
    <property type="entry name" value="Fibrinogen-like_C"/>
</dbReference>
<dbReference type="InterPro" id="IPR000742">
    <property type="entry name" value="EGF"/>
</dbReference>
<dbReference type="SUPFAM" id="SSF56496">
    <property type="entry name" value="Fibrinogen C-terminal domain-like"/>
    <property type="match status" value="1"/>
</dbReference>
<sequence>MQSSTLAILLLFCLVGCVTCASNTTVRAYILDIQSEYEKIDTLGQRLTKAIDMLNFANINSTLIPQIVQTRAAQLKKLTTARSMLALEMSVLSNQCNMFGGDDCTVPTCSYHGKYISNNQTAKCVCDQDWTGLNCSVPICYSIPATNSSVCSGSGTCISNNTCLYPTPSNNLVVDTIRMYANGTVARSCKEYLSTFNESGLYWIKPDNNYPSFVVHCEQKFNGGGWILISSRNKSIPPKYSDVVKPLNDGSSMADDKWAIFRNANPDLMWKDSDRDEYSVTNILGWKNGANCKVLTTKLTDLLLAHKENTGCTMSGSDYCLLGDTRFGMTPCASCEATYTAPTLIWKEWKFKSYFWNDSPELSKADIYLR</sequence>
<feature type="chain" id="PRO_5003037150" evidence="2">
    <location>
        <begin position="21"/>
        <end position="370"/>
    </location>
</feature>
<evidence type="ECO:0000259" key="3">
    <source>
        <dbReference type="PROSITE" id="PS50026"/>
    </source>
</evidence>